<evidence type="ECO:0000313" key="13">
    <source>
        <dbReference type="EMBL" id="OXA62376.1"/>
    </source>
</evidence>
<keyword evidence="10" id="KW-0407">Ion channel</keyword>
<dbReference type="OrthoDB" id="6429739at2759"/>
<evidence type="ECO:0000256" key="4">
    <source>
        <dbReference type="ARBA" id="ARBA00022475"/>
    </source>
</evidence>
<keyword evidence="14" id="KW-1185">Reference proteome</keyword>
<feature type="compositionally biased region" description="Polar residues" evidence="11">
    <location>
        <begin position="219"/>
        <end position="233"/>
    </location>
</feature>
<evidence type="ECO:0000256" key="12">
    <source>
        <dbReference type="SAM" id="Phobius"/>
    </source>
</evidence>
<feature type="region of interest" description="Disordered" evidence="11">
    <location>
        <begin position="201"/>
        <end position="278"/>
    </location>
</feature>
<comment type="caution">
    <text evidence="13">The sequence shown here is derived from an EMBL/GenBank/DDBJ whole genome shotgun (WGS) entry which is preliminary data.</text>
</comment>
<evidence type="ECO:0000256" key="6">
    <source>
        <dbReference type="ARBA" id="ARBA00022781"/>
    </source>
</evidence>
<organism evidence="13 14">
    <name type="scientific">Folsomia candida</name>
    <name type="common">Springtail</name>
    <dbReference type="NCBI Taxonomy" id="158441"/>
    <lineage>
        <taxon>Eukaryota</taxon>
        <taxon>Metazoa</taxon>
        <taxon>Ecdysozoa</taxon>
        <taxon>Arthropoda</taxon>
        <taxon>Hexapoda</taxon>
        <taxon>Collembola</taxon>
        <taxon>Entomobryomorpha</taxon>
        <taxon>Isotomoidea</taxon>
        <taxon>Isotomidae</taxon>
        <taxon>Proisotominae</taxon>
        <taxon>Folsomia</taxon>
    </lineage>
</organism>
<feature type="compositionally biased region" description="Polar residues" evidence="11">
    <location>
        <begin position="49"/>
        <end position="60"/>
    </location>
</feature>
<keyword evidence="8" id="KW-0406">Ion transport</keyword>
<evidence type="ECO:0000313" key="14">
    <source>
        <dbReference type="Proteomes" id="UP000198287"/>
    </source>
</evidence>
<accession>A0A226F0B7</accession>
<feature type="transmembrane region" description="Helical" evidence="12">
    <location>
        <begin position="588"/>
        <end position="608"/>
    </location>
</feature>
<feature type="transmembrane region" description="Helical" evidence="12">
    <location>
        <begin position="718"/>
        <end position="740"/>
    </location>
</feature>
<proteinExistence type="inferred from homology"/>
<dbReference type="Proteomes" id="UP000198287">
    <property type="component" value="Unassembled WGS sequence"/>
</dbReference>
<evidence type="ECO:0000256" key="3">
    <source>
        <dbReference type="ARBA" id="ARBA00022448"/>
    </source>
</evidence>
<feature type="transmembrane region" description="Helical" evidence="12">
    <location>
        <begin position="689"/>
        <end position="706"/>
    </location>
</feature>
<comment type="similarity">
    <text evidence="2">Belongs to the otopetrin family.</text>
</comment>
<sequence length="761" mass="86176">MSAWSGYNVTHNIGQALEFGRKGSMELMTRLRTGSGGTQYFQRNKKVSKTTNPDDFTAPTTIPRPIPKNLSSPTMQDLVEHQELELVETKTLLVEETGTLVVKGHTKDVCIIPINTLEEMDSKVWQQHGNDHLGLVLSALYCKLLVVCGTGFSLSEVISSYIPVAFYDGFYLYLYFMSILFMTAILGNVVKEKAHMHARNFAQGVARRSRRSRSRSRTKTTPTQITTENQVGVESQKIPNLRKHSSEYSTSSSTESPPLSQANSSASVSGRRERIRARNLKAEKETVREKGTHFGSFYLRIGAVAFGVGSMIYTGLEFGQYFELKPDEKCRNYMAALTPAVRMVFTFMQMYFIFLNSKMAVSKVSLTTQYGLMHLIGTNLCIWLNVLVQETKHEILNFYNPDNNTISFRYEKAHKAYLNLIDDSSVMRGGSETHITQATHHNDNVKDIHHRMARGLKGKIRPHTITECGRTNIMGSIVDSASPFLFPCTIEFSLICAAVCFVMWKSFAKRRIARIHHSRHVQTTFPPTIGSNRSPHHYSVDCARANKGLFVGIFFLVLTIMSIIINLVLDTREEYKEIAHLEVNITEIVLYTAASIAVLLGMYQVRVLRFEKQRNLELDNILLIVAQTGSLIFNVFTIISGHFKGEKLVLLLALSKVVQLLLQTLFILDASNRTASTVEQARRKPGREVVTYLLVTNLAMWLMNALEKSRGESHPAQLQFYGVWGWTIITHISMPLAIFYRFHSTVCLCEIWKRAFKLKRS</sequence>
<feature type="transmembrane region" description="Helical" evidence="12">
    <location>
        <begin position="336"/>
        <end position="355"/>
    </location>
</feature>
<feature type="transmembrane region" description="Helical" evidence="12">
    <location>
        <begin position="484"/>
        <end position="504"/>
    </location>
</feature>
<evidence type="ECO:0000256" key="1">
    <source>
        <dbReference type="ARBA" id="ARBA00004651"/>
    </source>
</evidence>
<dbReference type="GO" id="GO:0015252">
    <property type="term" value="F:proton channel activity"/>
    <property type="evidence" value="ECO:0007669"/>
    <property type="project" value="InterPro"/>
</dbReference>
<keyword evidence="4" id="KW-1003">Cell membrane</keyword>
<dbReference type="OMA" id="IMWKNIS"/>
<evidence type="ECO:0000256" key="9">
    <source>
        <dbReference type="ARBA" id="ARBA00023136"/>
    </source>
</evidence>
<dbReference type="EMBL" id="LNIX01000001">
    <property type="protein sequence ID" value="OXA62376.1"/>
    <property type="molecule type" value="Genomic_DNA"/>
</dbReference>
<reference evidence="13 14" key="1">
    <citation type="submission" date="2015-12" db="EMBL/GenBank/DDBJ databases">
        <title>The genome of Folsomia candida.</title>
        <authorList>
            <person name="Faddeeva A."/>
            <person name="Derks M.F."/>
            <person name="Anvar Y."/>
            <person name="Smit S."/>
            <person name="Van Straalen N."/>
            <person name="Roelofs D."/>
        </authorList>
    </citation>
    <scope>NUCLEOTIDE SEQUENCE [LARGE SCALE GENOMIC DNA]</scope>
    <source>
        <strain evidence="13 14">VU population</strain>
        <tissue evidence="13">Whole body</tissue>
    </source>
</reference>
<evidence type="ECO:0000256" key="5">
    <source>
        <dbReference type="ARBA" id="ARBA00022692"/>
    </source>
</evidence>
<dbReference type="PANTHER" id="PTHR21522">
    <property type="entry name" value="PROTON CHANNEL OTOP"/>
    <property type="match status" value="1"/>
</dbReference>
<evidence type="ECO:0000256" key="2">
    <source>
        <dbReference type="ARBA" id="ARBA00006513"/>
    </source>
</evidence>
<evidence type="ECO:0000256" key="11">
    <source>
        <dbReference type="SAM" id="MobiDB-lite"/>
    </source>
</evidence>
<dbReference type="AlphaFoldDB" id="A0A226F0B7"/>
<evidence type="ECO:0000256" key="8">
    <source>
        <dbReference type="ARBA" id="ARBA00023065"/>
    </source>
</evidence>
<evidence type="ECO:0000256" key="7">
    <source>
        <dbReference type="ARBA" id="ARBA00022989"/>
    </source>
</evidence>
<dbReference type="STRING" id="158441.A0A226F0B7"/>
<feature type="region of interest" description="Disordered" evidence="11">
    <location>
        <begin position="48"/>
        <end position="68"/>
    </location>
</feature>
<keyword evidence="3" id="KW-0813">Transport</keyword>
<feature type="transmembrane region" description="Helical" evidence="12">
    <location>
        <begin position="620"/>
        <end position="643"/>
    </location>
</feature>
<dbReference type="Pfam" id="PF03189">
    <property type="entry name" value="Otopetrin"/>
    <property type="match status" value="1"/>
</dbReference>
<dbReference type="GO" id="GO:0005886">
    <property type="term" value="C:plasma membrane"/>
    <property type="evidence" value="ECO:0007669"/>
    <property type="project" value="UniProtKB-SubCell"/>
</dbReference>
<keyword evidence="5 12" id="KW-0812">Transmembrane</keyword>
<feature type="compositionally biased region" description="Low complexity" evidence="11">
    <location>
        <begin position="247"/>
        <end position="260"/>
    </location>
</feature>
<keyword evidence="6" id="KW-0375">Hydrogen ion transport</keyword>
<gene>
    <name evidence="13" type="ORF">Fcan01_01829</name>
</gene>
<comment type="subcellular location">
    <subcellularLocation>
        <location evidence="1">Cell membrane</location>
        <topology evidence="1">Multi-pass membrane protein</topology>
    </subcellularLocation>
</comment>
<feature type="transmembrane region" description="Helical" evidence="12">
    <location>
        <begin position="133"/>
        <end position="152"/>
    </location>
</feature>
<feature type="transmembrane region" description="Helical" evidence="12">
    <location>
        <begin position="548"/>
        <end position="568"/>
    </location>
</feature>
<feature type="transmembrane region" description="Helical" evidence="12">
    <location>
        <begin position="172"/>
        <end position="190"/>
    </location>
</feature>
<protein>
    <submittedName>
        <fullName evidence="13">Otopetrin-2</fullName>
    </submittedName>
</protein>
<dbReference type="PANTHER" id="PTHR21522:SF61">
    <property type="entry name" value="PROTON CHANNEL OTOPLC"/>
    <property type="match status" value="1"/>
</dbReference>
<feature type="transmembrane region" description="Helical" evidence="12">
    <location>
        <begin position="649"/>
        <end position="668"/>
    </location>
</feature>
<feature type="transmembrane region" description="Helical" evidence="12">
    <location>
        <begin position="297"/>
        <end position="316"/>
    </location>
</feature>
<evidence type="ECO:0000256" key="10">
    <source>
        <dbReference type="ARBA" id="ARBA00023303"/>
    </source>
</evidence>
<dbReference type="InterPro" id="IPR004878">
    <property type="entry name" value="Otopetrin"/>
</dbReference>
<name>A0A226F0B7_FOLCA</name>
<keyword evidence="7 12" id="KW-1133">Transmembrane helix</keyword>
<feature type="transmembrane region" description="Helical" evidence="12">
    <location>
        <begin position="367"/>
        <end position="388"/>
    </location>
</feature>
<feature type="compositionally biased region" description="Basic residues" evidence="11">
    <location>
        <begin position="207"/>
        <end position="218"/>
    </location>
</feature>
<keyword evidence="9 12" id="KW-0472">Membrane</keyword>